<gene>
    <name evidence="9" type="ORF">ACFPFU_22935</name>
</gene>
<dbReference type="Pfam" id="PF07715">
    <property type="entry name" value="Plug"/>
    <property type="match status" value="1"/>
</dbReference>
<keyword evidence="6 7" id="KW-0998">Cell outer membrane</keyword>
<proteinExistence type="inferred from homology"/>
<evidence type="ECO:0000256" key="7">
    <source>
        <dbReference type="PROSITE-ProRule" id="PRU01360"/>
    </source>
</evidence>
<dbReference type="InterPro" id="IPR023996">
    <property type="entry name" value="TonB-dep_OMP_SusC/RagA"/>
</dbReference>
<dbReference type="Pfam" id="PF13715">
    <property type="entry name" value="CarbopepD_reg_2"/>
    <property type="match status" value="1"/>
</dbReference>
<keyword evidence="10" id="KW-1185">Reference proteome</keyword>
<keyword evidence="2 7" id="KW-0813">Transport</keyword>
<dbReference type="SUPFAM" id="SSF56935">
    <property type="entry name" value="Porins"/>
    <property type="match status" value="1"/>
</dbReference>
<dbReference type="Gene3D" id="2.170.130.10">
    <property type="entry name" value="TonB-dependent receptor, plug domain"/>
    <property type="match status" value="1"/>
</dbReference>
<dbReference type="InterPro" id="IPR008969">
    <property type="entry name" value="CarboxyPept-like_regulatory"/>
</dbReference>
<evidence type="ECO:0000256" key="4">
    <source>
        <dbReference type="ARBA" id="ARBA00022692"/>
    </source>
</evidence>
<dbReference type="Gene3D" id="2.60.40.1120">
    <property type="entry name" value="Carboxypeptidase-like, regulatory domain"/>
    <property type="match status" value="1"/>
</dbReference>
<evidence type="ECO:0000256" key="2">
    <source>
        <dbReference type="ARBA" id="ARBA00022448"/>
    </source>
</evidence>
<protein>
    <submittedName>
        <fullName evidence="9">SusC/RagA family TonB-linked outer membrane protein</fullName>
    </submittedName>
</protein>
<comment type="caution">
    <text evidence="9">The sequence shown here is derived from an EMBL/GenBank/DDBJ whole genome shotgun (WGS) entry which is preliminary data.</text>
</comment>
<dbReference type="NCBIfam" id="TIGR04057">
    <property type="entry name" value="SusC_RagA_signa"/>
    <property type="match status" value="1"/>
</dbReference>
<dbReference type="InterPro" id="IPR037066">
    <property type="entry name" value="Plug_dom_sf"/>
</dbReference>
<dbReference type="InterPro" id="IPR036942">
    <property type="entry name" value="Beta-barrel_TonB_sf"/>
</dbReference>
<dbReference type="RefSeq" id="WP_377068559.1">
    <property type="nucleotide sequence ID" value="NZ_JBHSJJ010000019.1"/>
</dbReference>
<accession>A0ABV9T817</accession>
<dbReference type="InterPro" id="IPR012910">
    <property type="entry name" value="Plug_dom"/>
</dbReference>
<sequence>MKNLVLLHVIRMTKLFTYAFLIQCLSMGFLFGHNGNAQVKDIEEVMIQVAFNNVRIENAFSTIEKLSGYSFVYTHKEVKNLPGVSAAGDMQSMYDLLKNLALQTGLQFRQVNQNIHVRRIEEGLREALVLTGNETAAIDITGTVTDENSEPLPGVTVIIEGTNVGTVTDLDGRYTIQAEEGAVLVFSFVGFVNQRRTVGNSSTIDVLMIEDATALDEVVVVGYGTQERAKLTGSVASVKTDDINFIPTSNLSNVLAGRAPGVQIVQSSGFAGAPSNISIRGSSAIEGSSPLYVIDNVIKSRADFDALDPNEVESINFLKDAATAAIYGARASNGVVLVTTRQGTTGKPVFNYKSFFTTSRTTRPVQSYTATEELEYMNDFAETFGNPLPVTEEIFRYFEDRNYELHDYIWRNPSSQQHNLSVNGGNENLTYYMMLGTNSDKGSFHNTDYSRYNFRSNVTAKISKDLSVNLNLSGNKRVTNRFFWPYDWDGGEGFELSDFYRTTFNWSRLYPYFVDAQGNPTTDKENGFPVGLGAWNPVLMLENGNYRKISRNTFNGIIRLDYDLPFIEGLRTSLMANYAFDSRNQKDFVIHNRSYMFQQGSSTNPYVPGPIDPKNLNIHNLSRAFEGIDESAEFGDSYQLNWFLNYDRTFGDHTVSAMAIYEQAAFSGKSFRGTADQLLTSSVDQIFAASTDTERRYFNGSESETGRASWIGRTRYEYASKYIAEFSFRYDGSYRFPKDTRWGFFPSGSVAWRITEENFVDIPSLSEFKLRASIGTTGDDNVAAFQFQNNFVPGSGYVFGNSLYNGIRAGTPPNPNITWAKMLSYNYGFDFGFLNDKLIGSFDYFHNHRYDLLRQRIRVVPGTYGAPLSHENYAEIDIKGVEFSLNYRNNIGRVRYSIGANIGYAKDKVLVIDEPAGLEDWRTAIGHPVNRLWGYRSNGIIRDQATLDALPEGYNQFGRAPMLGVILFEDIRGVNRTEGADGIIDQNDQDWLSDNAIPRINYGINGGFSWNNLKIDFLLQGVGAYDKIVKTQNNPTGGVFQVGARPYFELWTDRWTPDRVDAPYPRAGNWGMEEFGWAPSDFWIRSGAYLRLKNLNVAYDIPSPWLNSKNINLQFFFNGTNLFVVTAFKEYDPEQDRLDSYPLMKSYTGGINVRF</sequence>
<dbReference type="NCBIfam" id="TIGR04056">
    <property type="entry name" value="OMP_RagA_SusC"/>
    <property type="match status" value="1"/>
</dbReference>
<reference evidence="10" key="1">
    <citation type="journal article" date="2019" name="Int. J. Syst. Evol. Microbiol.">
        <title>The Global Catalogue of Microorganisms (GCM) 10K type strain sequencing project: providing services to taxonomists for standard genome sequencing and annotation.</title>
        <authorList>
            <consortium name="The Broad Institute Genomics Platform"/>
            <consortium name="The Broad Institute Genome Sequencing Center for Infectious Disease"/>
            <person name="Wu L."/>
            <person name="Ma J."/>
        </authorList>
    </citation>
    <scope>NUCLEOTIDE SEQUENCE [LARGE SCALE GENOMIC DNA]</scope>
    <source>
        <strain evidence="10">CGMCC 4.7466</strain>
    </source>
</reference>
<evidence type="ECO:0000313" key="9">
    <source>
        <dbReference type="EMBL" id="MFC4874577.1"/>
    </source>
</evidence>
<dbReference type="SUPFAM" id="SSF49464">
    <property type="entry name" value="Carboxypeptidase regulatory domain-like"/>
    <property type="match status" value="1"/>
</dbReference>
<evidence type="ECO:0000256" key="3">
    <source>
        <dbReference type="ARBA" id="ARBA00022452"/>
    </source>
</evidence>
<dbReference type="InterPro" id="IPR023997">
    <property type="entry name" value="TonB-dep_OMP_SusC/RagA_CS"/>
</dbReference>
<keyword evidence="4 7" id="KW-0812">Transmembrane</keyword>
<keyword evidence="5 7" id="KW-0472">Membrane</keyword>
<evidence type="ECO:0000256" key="1">
    <source>
        <dbReference type="ARBA" id="ARBA00004571"/>
    </source>
</evidence>
<evidence type="ECO:0000256" key="6">
    <source>
        <dbReference type="ARBA" id="ARBA00023237"/>
    </source>
</evidence>
<evidence type="ECO:0000256" key="5">
    <source>
        <dbReference type="ARBA" id="ARBA00023136"/>
    </source>
</evidence>
<keyword evidence="3 7" id="KW-1134">Transmembrane beta strand</keyword>
<dbReference type="PROSITE" id="PS52016">
    <property type="entry name" value="TONB_DEPENDENT_REC_3"/>
    <property type="match status" value="1"/>
</dbReference>
<dbReference type="EMBL" id="JBHSJJ010000019">
    <property type="protein sequence ID" value="MFC4874577.1"/>
    <property type="molecule type" value="Genomic_DNA"/>
</dbReference>
<evidence type="ECO:0000313" key="10">
    <source>
        <dbReference type="Proteomes" id="UP001595818"/>
    </source>
</evidence>
<dbReference type="Proteomes" id="UP001595818">
    <property type="component" value="Unassembled WGS sequence"/>
</dbReference>
<comment type="similarity">
    <text evidence="7">Belongs to the TonB-dependent receptor family.</text>
</comment>
<dbReference type="Gene3D" id="2.40.170.20">
    <property type="entry name" value="TonB-dependent receptor, beta-barrel domain"/>
    <property type="match status" value="1"/>
</dbReference>
<dbReference type="InterPro" id="IPR039426">
    <property type="entry name" value="TonB-dep_rcpt-like"/>
</dbReference>
<feature type="domain" description="TonB-dependent receptor plug" evidence="8">
    <location>
        <begin position="230"/>
        <end position="335"/>
    </location>
</feature>
<evidence type="ECO:0000259" key="8">
    <source>
        <dbReference type="Pfam" id="PF07715"/>
    </source>
</evidence>
<name>A0ABV9T817_9BACT</name>
<comment type="subcellular location">
    <subcellularLocation>
        <location evidence="1 7">Cell outer membrane</location>
        <topology evidence="1 7">Multi-pass membrane protein</topology>
    </subcellularLocation>
</comment>
<organism evidence="9 10">
    <name type="scientific">Negadavirga shengliensis</name>
    <dbReference type="NCBI Taxonomy" id="1389218"/>
    <lineage>
        <taxon>Bacteria</taxon>
        <taxon>Pseudomonadati</taxon>
        <taxon>Bacteroidota</taxon>
        <taxon>Cytophagia</taxon>
        <taxon>Cytophagales</taxon>
        <taxon>Cyclobacteriaceae</taxon>
        <taxon>Negadavirga</taxon>
    </lineage>
</organism>